<evidence type="ECO:0000256" key="3">
    <source>
        <dbReference type="ARBA" id="ARBA00022741"/>
    </source>
</evidence>
<dbReference type="Proteomes" id="UP000233417">
    <property type="component" value="Unassembled WGS sequence"/>
</dbReference>
<feature type="domain" description="Aminoacyl-transfer RNA synthetases class-II family profile" evidence="10">
    <location>
        <begin position="13"/>
        <end position="334"/>
    </location>
</feature>
<comment type="subcellular location">
    <subcellularLocation>
        <location evidence="8">Cytoplasm</location>
    </subcellularLocation>
</comment>
<dbReference type="SUPFAM" id="SSF52954">
    <property type="entry name" value="Class II aaRS ABD-related"/>
    <property type="match status" value="1"/>
</dbReference>
<dbReference type="GO" id="GO:0005524">
    <property type="term" value="F:ATP binding"/>
    <property type="evidence" value="ECO:0007669"/>
    <property type="project" value="UniProtKB-UniRule"/>
</dbReference>
<evidence type="ECO:0000256" key="4">
    <source>
        <dbReference type="ARBA" id="ARBA00022840"/>
    </source>
</evidence>
<keyword evidence="6 8" id="KW-0030">Aminoacyl-tRNA synthetase</keyword>
<dbReference type="SUPFAM" id="SSF55681">
    <property type="entry name" value="Class II aaRS and biotin synthetases"/>
    <property type="match status" value="1"/>
</dbReference>
<gene>
    <name evidence="8" type="primary">hisS</name>
    <name evidence="11" type="ORF">CVU76_02810</name>
</gene>
<dbReference type="CDD" id="cd00773">
    <property type="entry name" value="HisRS-like_core"/>
    <property type="match status" value="1"/>
</dbReference>
<dbReference type="InterPro" id="IPR004154">
    <property type="entry name" value="Anticodon-bd"/>
</dbReference>
<evidence type="ECO:0000256" key="1">
    <source>
        <dbReference type="ARBA" id="ARBA00008226"/>
    </source>
</evidence>
<evidence type="ECO:0000256" key="8">
    <source>
        <dbReference type="HAMAP-Rule" id="MF_00127"/>
    </source>
</evidence>
<dbReference type="GO" id="GO:0005737">
    <property type="term" value="C:cytoplasm"/>
    <property type="evidence" value="ECO:0007669"/>
    <property type="project" value="UniProtKB-SubCell"/>
</dbReference>
<proteinExistence type="inferred from homology"/>
<dbReference type="InterPro" id="IPR015807">
    <property type="entry name" value="His-tRNA-ligase"/>
</dbReference>
<keyword evidence="4 8" id="KW-0067">ATP-binding</keyword>
<evidence type="ECO:0000256" key="5">
    <source>
        <dbReference type="ARBA" id="ARBA00022917"/>
    </source>
</evidence>
<comment type="caution">
    <text evidence="11">The sequence shown here is derived from an EMBL/GenBank/DDBJ whole genome shotgun (WGS) entry which is preliminary data.</text>
</comment>
<dbReference type="PROSITE" id="PS50862">
    <property type="entry name" value="AA_TRNA_LIGASE_II"/>
    <property type="match status" value="1"/>
</dbReference>
<dbReference type="Pfam" id="PF03129">
    <property type="entry name" value="HGTP_anticodon"/>
    <property type="match status" value="1"/>
</dbReference>
<dbReference type="InterPro" id="IPR036621">
    <property type="entry name" value="Anticodon-bd_dom_sf"/>
</dbReference>
<dbReference type="AlphaFoldDB" id="A0A2N2F3Z5"/>
<keyword evidence="3 8" id="KW-0547">Nucleotide-binding</keyword>
<evidence type="ECO:0000256" key="2">
    <source>
        <dbReference type="ARBA" id="ARBA00022598"/>
    </source>
</evidence>
<feature type="binding site" evidence="9">
    <location>
        <begin position="84"/>
        <end position="86"/>
    </location>
    <ligand>
        <name>L-histidine</name>
        <dbReference type="ChEBI" id="CHEBI:57595"/>
    </ligand>
</feature>
<feature type="binding site" evidence="9">
    <location>
        <position position="128"/>
    </location>
    <ligand>
        <name>L-histidine</name>
        <dbReference type="ChEBI" id="CHEBI:57595"/>
    </ligand>
</feature>
<reference evidence="11 12" key="1">
    <citation type="journal article" date="2017" name="ISME J.">
        <title>Potential for microbial H2 and metal transformations associated with novel bacteria and archaea in deep terrestrial subsurface sediments.</title>
        <authorList>
            <person name="Hernsdorf A.W."/>
            <person name="Amano Y."/>
            <person name="Miyakawa K."/>
            <person name="Ise K."/>
            <person name="Suzuki Y."/>
            <person name="Anantharaman K."/>
            <person name="Probst A."/>
            <person name="Burstein D."/>
            <person name="Thomas B.C."/>
            <person name="Banfield J.F."/>
        </authorList>
    </citation>
    <scope>NUCLEOTIDE SEQUENCE [LARGE SCALE GENOMIC DNA]</scope>
    <source>
        <strain evidence="11">HGW-Dojkabacteria-1</strain>
    </source>
</reference>
<evidence type="ECO:0000256" key="7">
    <source>
        <dbReference type="ARBA" id="ARBA00047639"/>
    </source>
</evidence>
<dbReference type="PIRSF" id="PIRSF001549">
    <property type="entry name" value="His-tRNA_synth"/>
    <property type="match status" value="1"/>
</dbReference>
<evidence type="ECO:0000313" key="12">
    <source>
        <dbReference type="Proteomes" id="UP000233417"/>
    </source>
</evidence>
<organism evidence="11 12">
    <name type="scientific">Candidatus Dojkabacteria bacterium HGW-Dojkabacteria-1</name>
    <dbReference type="NCBI Taxonomy" id="2013761"/>
    <lineage>
        <taxon>Bacteria</taxon>
        <taxon>Candidatus Dojkabacteria</taxon>
    </lineage>
</organism>
<dbReference type="PANTHER" id="PTHR43707:SF1">
    <property type="entry name" value="HISTIDINE--TRNA LIGASE, MITOCHONDRIAL-RELATED"/>
    <property type="match status" value="1"/>
</dbReference>
<dbReference type="PANTHER" id="PTHR43707">
    <property type="entry name" value="HISTIDYL-TRNA SYNTHETASE"/>
    <property type="match status" value="1"/>
</dbReference>
<dbReference type="Gene3D" id="3.40.50.800">
    <property type="entry name" value="Anticodon-binding domain"/>
    <property type="match status" value="1"/>
</dbReference>
<dbReference type="CDD" id="cd00859">
    <property type="entry name" value="HisRS_anticodon"/>
    <property type="match status" value="1"/>
</dbReference>
<feature type="binding site" evidence="9">
    <location>
        <position position="270"/>
    </location>
    <ligand>
        <name>L-histidine</name>
        <dbReference type="ChEBI" id="CHEBI:57595"/>
    </ligand>
</feature>
<name>A0A2N2F3Z5_9BACT</name>
<comment type="catalytic activity">
    <reaction evidence="7 8">
        <text>tRNA(His) + L-histidine + ATP = L-histidyl-tRNA(His) + AMP + diphosphate + H(+)</text>
        <dbReference type="Rhea" id="RHEA:17313"/>
        <dbReference type="Rhea" id="RHEA-COMP:9665"/>
        <dbReference type="Rhea" id="RHEA-COMP:9689"/>
        <dbReference type="ChEBI" id="CHEBI:15378"/>
        <dbReference type="ChEBI" id="CHEBI:30616"/>
        <dbReference type="ChEBI" id="CHEBI:33019"/>
        <dbReference type="ChEBI" id="CHEBI:57595"/>
        <dbReference type="ChEBI" id="CHEBI:78442"/>
        <dbReference type="ChEBI" id="CHEBI:78527"/>
        <dbReference type="ChEBI" id="CHEBI:456215"/>
        <dbReference type="EC" id="6.1.1.21"/>
    </reaction>
</comment>
<evidence type="ECO:0000259" key="10">
    <source>
        <dbReference type="PROSITE" id="PS50862"/>
    </source>
</evidence>
<evidence type="ECO:0000256" key="6">
    <source>
        <dbReference type="ARBA" id="ARBA00023146"/>
    </source>
</evidence>
<dbReference type="EC" id="6.1.1.21" evidence="8"/>
<accession>A0A2N2F3Z5</accession>
<feature type="binding site" evidence="9">
    <location>
        <position position="114"/>
    </location>
    <ligand>
        <name>L-histidine</name>
        <dbReference type="ChEBI" id="CHEBI:57595"/>
    </ligand>
</feature>
<dbReference type="InterPro" id="IPR004516">
    <property type="entry name" value="HisRS/HisZ"/>
</dbReference>
<dbReference type="GO" id="GO:0004821">
    <property type="term" value="F:histidine-tRNA ligase activity"/>
    <property type="evidence" value="ECO:0007669"/>
    <property type="project" value="UniProtKB-UniRule"/>
</dbReference>
<dbReference type="Gene3D" id="3.30.930.10">
    <property type="entry name" value="Bira Bifunctional Protein, Domain 2"/>
    <property type="match status" value="1"/>
</dbReference>
<comment type="similarity">
    <text evidence="1 8">Belongs to the class-II aminoacyl-tRNA synthetase family.</text>
</comment>
<dbReference type="InterPro" id="IPR033656">
    <property type="entry name" value="HisRS_anticodon"/>
</dbReference>
<dbReference type="NCBIfam" id="TIGR00442">
    <property type="entry name" value="hisS"/>
    <property type="match status" value="1"/>
</dbReference>
<dbReference type="HAMAP" id="MF_00127">
    <property type="entry name" value="His_tRNA_synth"/>
    <property type="match status" value="1"/>
</dbReference>
<sequence>MIKTKLSTQPYKGTIDMYPEDVLQKNYLFDVWKRVAKSFGYEEYDTPILEEADLYRVKSGDELANNQLFNFVDKGGREVSLRPEMTPSLARIIAAKKYSLILPIRWFNIGRFYRYEKPQKGRTREFVQLNIDILGVSSIEAEVEIIQFVMKVMQELKAKEGTYELKINNRYLFDYLVKDLLKIEGELKDKLAKAIDNYLKMEKSTFNEYLKEIGLSDSQRDTVLEYLNWEIKDLVNIKDTSRGAQELLALFDRLEELGVKNVRFCPYIMRGLAYYTGTVVEMYDIGSKENPRALFGGGRYDDLLEIFGQEKLPAFGLGWGDVTTLDYLRTYNLLPELTTDVDVFVTLMDESFSSDISDIANYLRENGLNVQVQLTSTKLGKQLQYADKKGIKWVVIVGEEEIKEGIVQLKDMNTKQSYKLKKEELIDRIG</sequence>
<dbReference type="InterPro" id="IPR045864">
    <property type="entry name" value="aa-tRNA-synth_II/BPL/LPL"/>
</dbReference>
<feature type="binding site" evidence="9">
    <location>
        <begin position="274"/>
        <end position="275"/>
    </location>
    <ligand>
        <name>L-histidine</name>
        <dbReference type="ChEBI" id="CHEBI:57595"/>
    </ligand>
</feature>
<dbReference type="GO" id="GO:0006427">
    <property type="term" value="P:histidyl-tRNA aminoacylation"/>
    <property type="evidence" value="ECO:0007669"/>
    <property type="project" value="UniProtKB-UniRule"/>
</dbReference>
<dbReference type="InterPro" id="IPR041715">
    <property type="entry name" value="HisRS-like_core"/>
</dbReference>
<feature type="binding site" evidence="9">
    <location>
        <position position="132"/>
    </location>
    <ligand>
        <name>L-histidine</name>
        <dbReference type="ChEBI" id="CHEBI:57595"/>
    </ligand>
</feature>
<dbReference type="EMBL" id="PHAO01000001">
    <property type="protein sequence ID" value="PKN02931.1"/>
    <property type="molecule type" value="Genomic_DNA"/>
</dbReference>
<protein>
    <recommendedName>
        <fullName evidence="8">Histidine--tRNA ligase</fullName>
        <ecNumber evidence="8">6.1.1.21</ecNumber>
    </recommendedName>
    <alternativeName>
        <fullName evidence="8">Histidyl-tRNA synthetase</fullName>
        <shortName evidence="8">HisRS</shortName>
    </alternativeName>
</protein>
<dbReference type="Pfam" id="PF13393">
    <property type="entry name" value="tRNA-synt_His"/>
    <property type="match status" value="1"/>
</dbReference>
<evidence type="ECO:0000256" key="9">
    <source>
        <dbReference type="PIRSR" id="PIRSR001549-1"/>
    </source>
</evidence>
<evidence type="ECO:0000313" key="11">
    <source>
        <dbReference type="EMBL" id="PKN02931.1"/>
    </source>
</evidence>
<comment type="subunit">
    <text evidence="8">Homodimer.</text>
</comment>
<keyword evidence="5 8" id="KW-0648">Protein biosynthesis</keyword>
<keyword evidence="2 8" id="KW-0436">Ligase</keyword>
<keyword evidence="8" id="KW-0963">Cytoplasm</keyword>
<dbReference type="InterPro" id="IPR006195">
    <property type="entry name" value="aa-tRNA-synth_II"/>
</dbReference>